<dbReference type="AlphaFoldDB" id="A0A7I8L4I9"/>
<feature type="domain" description="F-box" evidence="1">
    <location>
        <begin position="229"/>
        <end position="276"/>
    </location>
</feature>
<name>A0A7I8L4I9_SPIIN</name>
<dbReference type="GO" id="GO:0005737">
    <property type="term" value="C:cytoplasm"/>
    <property type="evidence" value="ECO:0007669"/>
    <property type="project" value="TreeGrafter"/>
</dbReference>
<keyword evidence="3" id="KW-1185">Reference proteome</keyword>
<sequence length="492" mass="53683">MTLNYSPHPFFPSASASAGSLPWSFFLDKGLEREPCRPQDCFYCWTAERGGAGVAGICAGFFHDPSPPPPPPTPPPTPSTPIYEDVADLLPADPFGMGMTADPTTWTVAIAGWIEELATTMADHVGYGESGDVHCSVIDNCDYYMCNQAVAASAAWLCPVPGCELGARSGCTESGVMRQPLVNSYCGEECVQGIIHDGEMEGLKFSREEEEPTVGCGSGKCRSSGWGDVHSGTGAPHDGLTFALAYLDIPDLLSVERVCKTLHYTVREDPLLWRCIHIGPPLNNMITDDSLLRLTWRAKGSLECLSLTECSQITDSCLSRILKDNLKLRKLSVPGCTKLSIKGVMNNLRILKPLAVPGIRHLAVGGLYNIKREHYDELKTLLCLDGRPQLGARKPRFYHLRRSATCSGADGPTIDIEACPVCENIRVIYDCPLADCRRGPSGRCRACSICISRCNQCGRCIHGHEYEETFFLEWICFPCMNYLPSSSPASEG</sequence>
<dbReference type="InterPro" id="IPR001810">
    <property type="entry name" value="F-box_dom"/>
</dbReference>
<gene>
    <name evidence="2" type="ORF">SI8410_11015607</name>
</gene>
<evidence type="ECO:0000313" key="3">
    <source>
        <dbReference type="Proteomes" id="UP000663760"/>
    </source>
</evidence>
<proteinExistence type="predicted"/>
<dbReference type="PROSITE" id="PS50181">
    <property type="entry name" value="FBOX"/>
    <property type="match status" value="1"/>
</dbReference>
<dbReference type="InterPro" id="IPR050648">
    <property type="entry name" value="F-box_LRR-repeat"/>
</dbReference>
<protein>
    <recommendedName>
        <fullName evidence="1">F-box domain-containing protein</fullName>
    </recommendedName>
</protein>
<dbReference type="Proteomes" id="UP000663760">
    <property type="component" value="Chromosome 11"/>
</dbReference>
<dbReference type="Pfam" id="PF12937">
    <property type="entry name" value="F-box-like"/>
    <property type="match status" value="1"/>
</dbReference>
<dbReference type="SUPFAM" id="SSF81383">
    <property type="entry name" value="F-box domain"/>
    <property type="match status" value="1"/>
</dbReference>
<accession>A0A7I8L4I9</accession>
<dbReference type="PANTHER" id="PTHR13382">
    <property type="entry name" value="MITOCHONDRIAL ATP SYNTHASE COUPLING FACTOR B"/>
    <property type="match status" value="1"/>
</dbReference>
<dbReference type="InterPro" id="IPR036047">
    <property type="entry name" value="F-box-like_dom_sf"/>
</dbReference>
<dbReference type="Gene3D" id="3.80.10.10">
    <property type="entry name" value="Ribonuclease Inhibitor"/>
    <property type="match status" value="1"/>
</dbReference>
<evidence type="ECO:0000313" key="2">
    <source>
        <dbReference type="EMBL" id="CAA7404929.1"/>
    </source>
</evidence>
<dbReference type="InterPro" id="IPR032675">
    <property type="entry name" value="LRR_dom_sf"/>
</dbReference>
<dbReference type="PANTHER" id="PTHR13382:SF22">
    <property type="entry name" value="F-BOX PROTEIN SKIP14"/>
    <property type="match status" value="1"/>
</dbReference>
<evidence type="ECO:0000259" key="1">
    <source>
        <dbReference type="PROSITE" id="PS50181"/>
    </source>
</evidence>
<dbReference type="EMBL" id="LR746274">
    <property type="protein sequence ID" value="CAA7404929.1"/>
    <property type="molecule type" value="Genomic_DNA"/>
</dbReference>
<reference evidence="2" key="1">
    <citation type="submission" date="2020-02" db="EMBL/GenBank/DDBJ databases">
        <authorList>
            <person name="Scholz U."/>
            <person name="Mascher M."/>
            <person name="Fiebig A."/>
        </authorList>
    </citation>
    <scope>NUCLEOTIDE SEQUENCE</scope>
</reference>
<organism evidence="2 3">
    <name type="scientific">Spirodela intermedia</name>
    <name type="common">Intermediate duckweed</name>
    <dbReference type="NCBI Taxonomy" id="51605"/>
    <lineage>
        <taxon>Eukaryota</taxon>
        <taxon>Viridiplantae</taxon>
        <taxon>Streptophyta</taxon>
        <taxon>Embryophyta</taxon>
        <taxon>Tracheophyta</taxon>
        <taxon>Spermatophyta</taxon>
        <taxon>Magnoliopsida</taxon>
        <taxon>Liliopsida</taxon>
        <taxon>Araceae</taxon>
        <taxon>Lemnoideae</taxon>
        <taxon>Spirodela</taxon>
    </lineage>
</organism>
<dbReference type="OrthoDB" id="10044893at2759"/>